<sequence length="151" mass="17585">MLLMKHMKNDQGFSLIEMLLVLFIVIVVSSIVYKVTYTISEKQAVEQFFNQVQLDIQRMQALAIEEKKTINVLFSDNNTYKAYYSLDGKKIFERSFPSIVQLNIYSNLKNIVIYPNGEVVNFGKIIFYTPFGERQLIVNIQKGRMRIVDAK</sequence>
<keyword evidence="3" id="KW-0472">Membrane</keyword>
<organism evidence="4 5">
    <name type="scientific">Lysinibacillus halotolerans</name>
    <dbReference type="NCBI Taxonomy" id="1368476"/>
    <lineage>
        <taxon>Bacteria</taxon>
        <taxon>Bacillati</taxon>
        <taxon>Bacillota</taxon>
        <taxon>Bacilli</taxon>
        <taxon>Bacillales</taxon>
        <taxon>Bacillaceae</taxon>
        <taxon>Lysinibacillus</taxon>
    </lineage>
</organism>
<dbReference type="InterPro" id="IPR012902">
    <property type="entry name" value="N_methyl_site"/>
</dbReference>
<dbReference type="PIRSF" id="PIRSF021292">
    <property type="entry name" value="Competence_ComGD"/>
    <property type="match status" value="1"/>
</dbReference>
<dbReference type="AlphaFoldDB" id="A0A3M8HAA0"/>
<dbReference type="Pfam" id="PF07963">
    <property type="entry name" value="N_methyl"/>
    <property type="match status" value="1"/>
</dbReference>
<dbReference type="NCBIfam" id="TIGR02532">
    <property type="entry name" value="IV_pilin_GFxxxE"/>
    <property type="match status" value="1"/>
</dbReference>
<evidence type="ECO:0000256" key="1">
    <source>
        <dbReference type="ARBA" id="ARBA00004241"/>
    </source>
</evidence>
<evidence type="ECO:0000256" key="3">
    <source>
        <dbReference type="SAM" id="Phobius"/>
    </source>
</evidence>
<protein>
    <submittedName>
        <fullName evidence="4">Type II secretion system protein</fullName>
    </submittedName>
</protein>
<accession>A0A3M8HAA0</accession>
<gene>
    <name evidence="4" type="ORF">EC501_08595</name>
</gene>
<dbReference type="SUPFAM" id="SSF54523">
    <property type="entry name" value="Pili subunits"/>
    <property type="match status" value="1"/>
</dbReference>
<evidence type="ECO:0000313" key="4">
    <source>
        <dbReference type="EMBL" id="RNC99218.1"/>
    </source>
</evidence>
<evidence type="ECO:0000256" key="2">
    <source>
        <dbReference type="ARBA" id="ARBA00023287"/>
    </source>
</evidence>
<reference evidence="4 5" key="1">
    <citation type="journal article" date="2014" name="Int. J. Syst. Evol. Microbiol.">
        <title>Lysinibacillus halotolerans sp. nov., isolated from saline-alkaline soil.</title>
        <authorList>
            <person name="Kong D."/>
            <person name="Wang Y."/>
            <person name="Zhao B."/>
            <person name="Li Y."/>
            <person name="Song J."/>
            <person name="Zhai Y."/>
            <person name="Zhang C."/>
            <person name="Wang H."/>
            <person name="Chen X."/>
            <person name="Zhao B."/>
            <person name="Ruan Z."/>
        </authorList>
    </citation>
    <scope>NUCLEOTIDE SEQUENCE [LARGE SCALE GENOMIC DNA]</scope>
    <source>
        <strain evidence="4 5">MCCC 1A12703</strain>
    </source>
</reference>
<dbReference type="PROSITE" id="PS00409">
    <property type="entry name" value="PROKAR_NTER_METHYL"/>
    <property type="match status" value="1"/>
</dbReference>
<keyword evidence="3" id="KW-1133">Transmembrane helix</keyword>
<evidence type="ECO:0000313" key="5">
    <source>
        <dbReference type="Proteomes" id="UP000279909"/>
    </source>
</evidence>
<dbReference type="Proteomes" id="UP000279909">
    <property type="component" value="Unassembled WGS sequence"/>
</dbReference>
<dbReference type="InterPro" id="IPR016785">
    <property type="entry name" value="ComGD"/>
</dbReference>
<keyword evidence="3" id="KW-0812">Transmembrane</keyword>
<comment type="subcellular location">
    <subcellularLocation>
        <location evidence="1">Cell surface</location>
    </subcellularLocation>
</comment>
<dbReference type="GO" id="GO:0009986">
    <property type="term" value="C:cell surface"/>
    <property type="evidence" value="ECO:0007669"/>
    <property type="project" value="UniProtKB-SubCell"/>
</dbReference>
<name>A0A3M8HAA0_9BACI</name>
<proteinExistence type="predicted"/>
<comment type="caution">
    <text evidence="4">The sequence shown here is derived from an EMBL/GenBank/DDBJ whole genome shotgun (WGS) entry which is preliminary data.</text>
</comment>
<keyword evidence="2" id="KW-0178">Competence</keyword>
<dbReference type="EMBL" id="RHLQ01000017">
    <property type="protein sequence ID" value="RNC99218.1"/>
    <property type="molecule type" value="Genomic_DNA"/>
</dbReference>
<dbReference type="InterPro" id="IPR045584">
    <property type="entry name" value="Pilin-like"/>
</dbReference>
<dbReference type="GO" id="GO:0030420">
    <property type="term" value="P:establishment of competence for transformation"/>
    <property type="evidence" value="ECO:0007669"/>
    <property type="project" value="UniProtKB-KW"/>
</dbReference>
<keyword evidence="5" id="KW-1185">Reference proteome</keyword>
<feature type="transmembrane region" description="Helical" evidence="3">
    <location>
        <begin position="12"/>
        <end position="33"/>
    </location>
</feature>